<dbReference type="Proteomes" id="UP000626220">
    <property type="component" value="Unassembled WGS sequence"/>
</dbReference>
<dbReference type="EMBL" id="BNCJ01000013">
    <property type="protein sequence ID" value="GHF62609.1"/>
    <property type="molecule type" value="Genomic_DNA"/>
</dbReference>
<accession>A0A8J3H0Y3</accession>
<dbReference type="GO" id="GO:0016627">
    <property type="term" value="F:oxidoreductase activity, acting on the CH-CH group of donors"/>
    <property type="evidence" value="ECO:0007669"/>
    <property type="project" value="InterPro"/>
</dbReference>
<name>A0A8J3H0Y3_9RHOB</name>
<comment type="caution">
    <text evidence="1">The sequence shown here is derived from an EMBL/GenBank/DDBJ whole genome shotgun (WGS) entry which is preliminary data.</text>
</comment>
<dbReference type="Gene3D" id="1.10.540.10">
    <property type="entry name" value="Acyl-CoA dehydrogenase/oxidase, N-terminal domain"/>
    <property type="match status" value="1"/>
</dbReference>
<evidence type="ECO:0000313" key="2">
    <source>
        <dbReference type="Proteomes" id="UP000626220"/>
    </source>
</evidence>
<sequence length="62" mass="6509">MIPEEYGGTGLGLSAAAAILETVQEMGCNGAACHAQLYVMGTILREWKEVGGASAIGYQFSW</sequence>
<keyword evidence="2" id="KW-1185">Reference proteome</keyword>
<dbReference type="AlphaFoldDB" id="A0A8J3H0Y3"/>
<dbReference type="InterPro" id="IPR037069">
    <property type="entry name" value="AcylCoA_DH/ox_N_sf"/>
</dbReference>
<reference evidence="1" key="2">
    <citation type="submission" date="2020-09" db="EMBL/GenBank/DDBJ databases">
        <authorList>
            <person name="Sun Q."/>
            <person name="Kim S."/>
        </authorList>
    </citation>
    <scope>NUCLEOTIDE SEQUENCE</scope>
    <source>
        <strain evidence="1">KCTC 42650</strain>
    </source>
</reference>
<gene>
    <name evidence="1" type="ORF">GCM10017056_37480</name>
</gene>
<evidence type="ECO:0000313" key="1">
    <source>
        <dbReference type="EMBL" id="GHF62609.1"/>
    </source>
</evidence>
<reference evidence="1" key="1">
    <citation type="journal article" date="2014" name="Int. J. Syst. Evol. Microbiol.">
        <title>Complete genome sequence of Corynebacterium casei LMG S-19264T (=DSM 44701T), isolated from a smear-ripened cheese.</title>
        <authorList>
            <consortium name="US DOE Joint Genome Institute (JGI-PGF)"/>
            <person name="Walter F."/>
            <person name="Albersmeier A."/>
            <person name="Kalinowski J."/>
            <person name="Ruckert C."/>
        </authorList>
    </citation>
    <scope>NUCLEOTIDE SEQUENCE</scope>
    <source>
        <strain evidence="1">KCTC 42650</strain>
    </source>
</reference>
<dbReference type="GO" id="GO:0050660">
    <property type="term" value="F:flavin adenine dinucleotide binding"/>
    <property type="evidence" value="ECO:0007669"/>
    <property type="project" value="InterPro"/>
</dbReference>
<proteinExistence type="predicted"/>
<organism evidence="1 2">
    <name type="scientific">Seohaeicola zhoushanensis</name>
    <dbReference type="NCBI Taxonomy" id="1569283"/>
    <lineage>
        <taxon>Bacteria</taxon>
        <taxon>Pseudomonadati</taxon>
        <taxon>Pseudomonadota</taxon>
        <taxon>Alphaproteobacteria</taxon>
        <taxon>Rhodobacterales</taxon>
        <taxon>Roseobacteraceae</taxon>
        <taxon>Seohaeicola</taxon>
    </lineage>
</organism>
<protein>
    <submittedName>
        <fullName evidence="1">Uncharacterized protein</fullName>
    </submittedName>
</protein>